<dbReference type="EMBL" id="KK112597">
    <property type="protein sequence ID" value="KFM58040.1"/>
    <property type="molecule type" value="Genomic_DNA"/>
</dbReference>
<evidence type="ECO:0000256" key="10">
    <source>
        <dbReference type="RuleBase" id="RU366047"/>
    </source>
</evidence>
<protein>
    <recommendedName>
        <fullName evidence="10">Dynein light intermediate chain</fullName>
    </recommendedName>
</protein>
<dbReference type="PANTHER" id="PTHR12688">
    <property type="entry name" value="DYNEIN LIGHT INTERMEDIATE CHAIN"/>
    <property type="match status" value="1"/>
</dbReference>
<dbReference type="GO" id="GO:0005868">
    <property type="term" value="C:cytoplasmic dynein complex"/>
    <property type="evidence" value="ECO:0007669"/>
    <property type="project" value="UniProtKB-UniRule"/>
</dbReference>
<evidence type="ECO:0000256" key="4">
    <source>
        <dbReference type="ARBA" id="ARBA00022701"/>
    </source>
</evidence>
<dbReference type="AlphaFoldDB" id="A0A087SYV1"/>
<evidence type="ECO:0000256" key="2">
    <source>
        <dbReference type="ARBA" id="ARBA00022448"/>
    </source>
</evidence>
<gene>
    <name evidence="12" type="ORF">X975_01795</name>
</gene>
<evidence type="ECO:0000256" key="1">
    <source>
        <dbReference type="ARBA" id="ARBA00004245"/>
    </source>
</evidence>
<dbReference type="Pfam" id="PF05783">
    <property type="entry name" value="DLIC"/>
    <property type="match status" value="1"/>
</dbReference>
<evidence type="ECO:0000256" key="7">
    <source>
        <dbReference type="ARBA" id="ARBA00023017"/>
    </source>
</evidence>
<feature type="compositionally biased region" description="Polar residues" evidence="11">
    <location>
        <begin position="363"/>
        <end position="373"/>
    </location>
</feature>
<keyword evidence="7 10" id="KW-0243">Dynein</keyword>
<feature type="region of interest" description="Disordered" evidence="11">
    <location>
        <begin position="1"/>
        <end position="20"/>
    </location>
</feature>
<dbReference type="InterPro" id="IPR022780">
    <property type="entry name" value="Dynein_light_int_chain"/>
</dbReference>
<keyword evidence="4 10" id="KW-0493">Microtubule</keyword>
<evidence type="ECO:0000256" key="11">
    <source>
        <dbReference type="SAM" id="MobiDB-lite"/>
    </source>
</evidence>
<reference evidence="12 13" key="1">
    <citation type="submission" date="2013-11" db="EMBL/GenBank/DDBJ databases">
        <title>Genome sequencing of Stegodyphus mimosarum.</title>
        <authorList>
            <person name="Bechsgaard J."/>
        </authorList>
    </citation>
    <scope>NUCLEOTIDE SEQUENCE [LARGE SCALE GENOMIC DNA]</scope>
</reference>
<dbReference type="GO" id="GO:0000226">
    <property type="term" value="P:microtubule cytoskeleton organization"/>
    <property type="evidence" value="ECO:0007669"/>
    <property type="project" value="TreeGrafter"/>
</dbReference>
<evidence type="ECO:0000256" key="3">
    <source>
        <dbReference type="ARBA" id="ARBA00022490"/>
    </source>
</evidence>
<keyword evidence="5 10" id="KW-0547">Nucleotide-binding</keyword>
<dbReference type="OrthoDB" id="27603at2759"/>
<dbReference type="GO" id="GO:0005874">
    <property type="term" value="C:microtubule"/>
    <property type="evidence" value="ECO:0007669"/>
    <property type="project" value="UniProtKB-KW"/>
</dbReference>
<evidence type="ECO:0000256" key="5">
    <source>
        <dbReference type="ARBA" id="ARBA00022741"/>
    </source>
</evidence>
<dbReference type="GO" id="GO:0045504">
    <property type="term" value="F:dynein heavy chain binding"/>
    <property type="evidence" value="ECO:0007669"/>
    <property type="project" value="TreeGrafter"/>
</dbReference>
<sequence length="688" mass="76373">MAARGITASSQKGDSEDAETEDHVWLEMMAKCLQNSTNKLPHSKLLLVLGDGDGEKTLLVSKLQGTSDKLRKGNGLEYHFLNVRDEYCENQTKLGVWVLDEDPRLQSLLKYVLDQTTISDTTVLLTASMAKPWDILKSITTWAQILDEHIKNLDMPSSALEERKSNVLNRYREYIEPGLSIYGSLTGQEIGEPKEIENNLGVEIIVIITQTEHMTTLQTDFGYEDEHFDFIQYTLRQFCLSYGAALCYVSVKEDKNCDLLLKYILHKVYSFPFRIPAIFLEKDSVFVPAGWDSANKIRFLAESMTTIDAFSAHFEDVIIKPCRLSANQWLPEIEADSDQDFLLALQGALLRQATDEASESAKENQAASGVQRNATRRVSRSPNVRTSQKKSETKLTTVEGDTVLHTFFKSLLTRRTSAPVDRPVGTSGSRTYASKDPSEIHVNGLDKCLKSSSSVDSSDSRSHDQPQDSENMRNYGVSNMCSNENGKDETAHENELAPSSSLPGQHDLDTLVEDESLESMSAFLRRCANSNASQENTKFGNNINFSLGQDKDVHQLPEYFLSSLGSGTCAPDCCYQNNSSSANGDLESDFTLPLDRVRSEFNPPLRLILENPNLPLSQNVALPMRNGTEFENTVQSSVMSNSSTIPSTSKSLTEAAILNDQKPLPSSKSINSGFALVPPVAVKNLEKH</sequence>
<dbReference type="Proteomes" id="UP000054359">
    <property type="component" value="Unassembled WGS sequence"/>
</dbReference>
<feature type="region of interest" description="Disordered" evidence="11">
    <location>
        <begin position="416"/>
        <end position="507"/>
    </location>
</feature>
<dbReference type="PANTHER" id="PTHR12688:SF0">
    <property type="entry name" value="DYNEIN LIGHT INTERMEDIATE CHAIN"/>
    <property type="match status" value="1"/>
</dbReference>
<keyword evidence="8 10" id="KW-0505">Motor protein</keyword>
<keyword evidence="2 10" id="KW-0813">Transport</keyword>
<keyword evidence="6 10" id="KW-0067">ATP-binding</keyword>
<dbReference type="OMA" id="LEMMAKC"/>
<name>A0A087SYV1_STEMI</name>
<evidence type="ECO:0000256" key="9">
    <source>
        <dbReference type="ARBA" id="ARBA00023212"/>
    </source>
</evidence>
<feature type="non-terminal residue" evidence="12">
    <location>
        <position position="688"/>
    </location>
</feature>
<comment type="similarity">
    <text evidence="10">Belongs to the dynein light intermediate chain family.</text>
</comment>
<keyword evidence="13" id="KW-1185">Reference proteome</keyword>
<feature type="compositionally biased region" description="Basic and acidic residues" evidence="11">
    <location>
        <begin position="485"/>
        <end position="495"/>
    </location>
</feature>
<evidence type="ECO:0000256" key="6">
    <source>
        <dbReference type="ARBA" id="ARBA00022840"/>
    </source>
</evidence>
<proteinExistence type="inferred from homology"/>
<organism evidence="12 13">
    <name type="scientific">Stegodyphus mimosarum</name>
    <name type="common">African social velvet spider</name>
    <dbReference type="NCBI Taxonomy" id="407821"/>
    <lineage>
        <taxon>Eukaryota</taxon>
        <taxon>Metazoa</taxon>
        <taxon>Ecdysozoa</taxon>
        <taxon>Arthropoda</taxon>
        <taxon>Chelicerata</taxon>
        <taxon>Arachnida</taxon>
        <taxon>Araneae</taxon>
        <taxon>Araneomorphae</taxon>
        <taxon>Entelegynae</taxon>
        <taxon>Eresoidea</taxon>
        <taxon>Eresidae</taxon>
        <taxon>Stegodyphus</taxon>
    </lineage>
</organism>
<feature type="region of interest" description="Disordered" evidence="11">
    <location>
        <begin position="356"/>
        <end position="396"/>
    </location>
</feature>
<comment type="subcellular location">
    <subcellularLocation>
        <location evidence="1 10">Cytoplasm</location>
        <location evidence="1 10">Cytoskeleton</location>
    </subcellularLocation>
</comment>
<evidence type="ECO:0000313" key="13">
    <source>
        <dbReference type="Proteomes" id="UP000054359"/>
    </source>
</evidence>
<accession>A0A087SYV1</accession>
<dbReference type="STRING" id="407821.A0A087SYV1"/>
<evidence type="ECO:0000256" key="8">
    <source>
        <dbReference type="ARBA" id="ARBA00023175"/>
    </source>
</evidence>
<dbReference type="InterPro" id="IPR008467">
    <property type="entry name" value="Dynein1_light_intermed_chain"/>
</dbReference>
<dbReference type="GO" id="GO:0007018">
    <property type="term" value="P:microtubule-based movement"/>
    <property type="evidence" value="ECO:0007669"/>
    <property type="project" value="InterPro"/>
</dbReference>
<comment type="subunit">
    <text evidence="10">Homodimer. The cytoplasmic dynein 1 complex consists of two catalytic heavy chains (HCs) and a number of non-catalytic subunits presented by intermediate chains (ICs).</text>
</comment>
<dbReference type="GO" id="GO:0005813">
    <property type="term" value="C:centrosome"/>
    <property type="evidence" value="ECO:0007669"/>
    <property type="project" value="TreeGrafter"/>
</dbReference>
<keyword evidence="3 10" id="KW-0963">Cytoplasm</keyword>
<evidence type="ECO:0000313" key="12">
    <source>
        <dbReference type="EMBL" id="KFM58040.1"/>
    </source>
</evidence>
<keyword evidence="9 10" id="KW-0206">Cytoskeleton</keyword>
<dbReference type="GO" id="GO:0005524">
    <property type="term" value="F:ATP binding"/>
    <property type="evidence" value="ECO:0007669"/>
    <property type="project" value="UniProtKB-KW"/>
</dbReference>
<comment type="function">
    <text evidence="10">Acts as one of several non-catalytic accessory components of the cytoplasmic dynein 1 complex that are thought to be involved in linking dynein to cargos and to adapter proteins that regulate dynein function. Cytoplasmic dynein 1 acts as a motor for the intracellular retrograde motility of vesicles and organelles along microtubules. May play a role in binding dynein to membranous organelles or chromosomes.</text>
</comment>